<proteinExistence type="predicted"/>
<reference evidence="1" key="1">
    <citation type="submission" date="2021-01" db="EMBL/GenBank/DDBJ databases">
        <authorList>
            <consortium name="Genoscope - CEA"/>
            <person name="William W."/>
        </authorList>
    </citation>
    <scope>NUCLEOTIDE SEQUENCE</scope>
</reference>
<organism evidence="1 2">
    <name type="scientific">Paramecium sonneborni</name>
    <dbReference type="NCBI Taxonomy" id="65129"/>
    <lineage>
        <taxon>Eukaryota</taxon>
        <taxon>Sar</taxon>
        <taxon>Alveolata</taxon>
        <taxon>Ciliophora</taxon>
        <taxon>Intramacronucleata</taxon>
        <taxon>Oligohymenophorea</taxon>
        <taxon>Peniculida</taxon>
        <taxon>Parameciidae</taxon>
        <taxon>Paramecium</taxon>
    </lineage>
</organism>
<dbReference type="AlphaFoldDB" id="A0A8S1RPM8"/>
<gene>
    <name evidence="1" type="ORF">PSON_ATCC_30995.1.T3170005</name>
</gene>
<sequence>MMLVKKIKLQVITIKQSNLIINLHLPIIIEVNYLNQYQAILYIGIGEKDKAQNYYLQGLTASPYRRLSYLKNKIKKQLKINKNFLNFQLKQDNKSKIIFSKNKNYKTYKSLYLKSYQTPIKQYLDSKRIYGFLSDQSILITQSQPLAETEQNSPIISHQLINYQIKENFRLKICAKKFKFLIQEKLNKHTVFQVASCNQMKFGEFVF</sequence>
<dbReference type="Proteomes" id="UP000692954">
    <property type="component" value="Unassembled WGS sequence"/>
</dbReference>
<dbReference type="EMBL" id="CAJJDN010000317">
    <property type="protein sequence ID" value="CAD8130691.1"/>
    <property type="molecule type" value="Genomic_DNA"/>
</dbReference>
<evidence type="ECO:0000313" key="1">
    <source>
        <dbReference type="EMBL" id="CAD8130691.1"/>
    </source>
</evidence>
<keyword evidence="2" id="KW-1185">Reference proteome</keyword>
<name>A0A8S1RPM8_9CILI</name>
<protein>
    <submittedName>
        <fullName evidence="1">Uncharacterized protein</fullName>
    </submittedName>
</protein>
<comment type="caution">
    <text evidence="1">The sequence shown here is derived from an EMBL/GenBank/DDBJ whole genome shotgun (WGS) entry which is preliminary data.</text>
</comment>
<evidence type="ECO:0000313" key="2">
    <source>
        <dbReference type="Proteomes" id="UP000692954"/>
    </source>
</evidence>
<accession>A0A8S1RPM8</accession>